<gene>
    <name evidence="2" type="ORF">DVH24_042358</name>
</gene>
<dbReference type="STRING" id="3750.A0A498J159"/>
<keyword evidence="3" id="KW-1185">Reference proteome</keyword>
<sequence length="117" mass="13143">MVVKVLKGSSSVGLKSQSINRVQKGRKGSEKEREKRGGGRKRRAVKLLSAHDLQETKTFVIRARETDPRLEATKQIIVVADTLLAAESQINNQNQQPDWYAILQLAQYTQNLENIAT</sequence>
<dbReference type="EMBL" id="RDQH01000336">
    <property type="protein sequence ID" value="RXH88287.1"/>
    <property type="molecule type" value="Genomic_DNA"/>
</dbReference>
<reference evidence="2 3" key="1">
    <citation type="submission" date="2018-10" db="EMBL/GenBank/DDBJ databases">
        <title>A high-quality apple genome assembly.</title>
        <authorList>
            <person name="Hu J."/>
        </authorList>
    </citation>
    <scope>NUCLEOTIDE SEQUENCE [LARGE SCALE GENOMIC DNA]</scope>
    <source>
        <strain evidence="3">cv. HFTH1</strain>
        <tissue evidence="2">Young leaf</tissue>
    </source>
</reference>
<feature type="compositionally biased region" description="Basic and acidic residues" evidence="1">
    <location>
        <begin position="27"/>
        <end position="37"/>
    </location>
</feature>
<evidence type="ECO:0000313" key="2">
    <source>
        <dbReference type="EMBL" id="RXH88287.1"/>
    </source>
</evidence>
<dbReference type="Proteomes" id="UP000290289">
    <property type="component" value="Chromosome 10"/>
</dbReference>
<dbReference type="InterPro" id="IPR053052">
    <property type="entry name" value="Imprinting_Balance_Reg"/>
</dbReference>
<comment type="caution">
    <text evidence="2">The sequence shown here is derived from an EMBL/GenBank/DDBJ whole genome shotgun (WGS) entry which is preliminary data.</text>
</comment>
<accession>A0A498J159</accession>
<dbReference type="AlphaFoldDB" id="A0A498J159"/>
<proteinExistence type="predicted"/>
<evidence type="ECO:0000256" key="1">
    <source>
        <dbReference type="SAM" id="MobiDB-lite"/>
    </source>
</evidence>
<organism evidence="2 3">
    <name type="scientific">Malus domestica</name>
    <name type="common">Apple</name>
    <name type="synonym">Pyrus malus</name>
    <dbReference type="NCBI Taxonomy" id="3750"/>
    <lineage>
        <taxon>Eukaryota</taxon>
        <taxon>Viridiplantae</taxon>
        <taxon>Streptophyta</taxon>
        <taxon>Embryophyta</taxon>
        <taxon>Tracheophyta</taxon>
        <taxon>Spermatophyta</taxon>
        <taxon>Magnoliopsida</taxon>
        <taxon>eudicotyledons</taxon>
        <taxon>Gunneridae</taxon>
        <taxon>Pentapetalae</taxon>
        <taxon>rosids</taxon>
        <taxon>fabids</taxon>
        <taxon>Rosales</taxon>
        <taxon>Rosaceae</taxon>
        <taxon>Amygdaloideae</taxon>
        <taxon>Maleae</taxon>
        <taxon>Malus</taxon>
    </lineage>
</organism>
<feature type="compositionally biased region" description="Low complexity" evidence="1">
    <location>
        <begin position="7"/>
        <end position="16"/>
    </location>
</feature>
<name>A0A498J159_MALDO</name>
<feature type="region of interest" description="Disordered" evidence="1">
    <location>
        <begin position="7"/>
        <end position="44"/>
    </location>
</feature>
<dbReference type="PANTHER" id="PTHR45496:SF19">
    <property type="entry name" value="J DOMAIN-CONTAINING PROTEIN"/>
    <property type="match status" value="1"/>
</dbReference>
<evidence type="ECO:0000313" key="3">
    <source>
        <dbReference type="Proteomes" id="UP000290289"/>
    </source>
</evidence>
<dbReference type="PANTHER" id="PTHR45496">
    <property type="entry name" value="CHAPERONE DNAJ-DOMAIN SUPERFAMILY PROTEIN"/>
    <property type="match status" value="1"/>
</dbReference>
<protein>
    <submittedName>
        <fullName evidence="2">Uncharacterized protein</fullName>
    </submittedName>
</protein>